<dbReference type="OrthoDB" id="8759523at2"/>
<keyword evidence="3" id="KW-1185">Reference proteome</keyword>
<keyword evidence="1" id="KW-0472">Membrane</keyword>
<dbReference type="InterPro" id="IPR012902">
    <property type="entry name" value="N_methyl_site"/>
</dbReference>
<dbReference type="RefSeq" id="WP_133699564.1">
    <property type="nucleotide sequence ID" value="NZ_SNXS01000001.1"/>
</dbReference>
<sequence length="192" mass="19726">MSLPLSRPSRIKAAQRGLSLIELLIFIVVVSAALAGVLRVFMQAGAQSADPQLQRQALAIAESLLQEVQLMPFTFCQATDANVETADSAAECDSLVENIGPEGGETRATSPQFDNVNDYHGYAMNGIVDISNAAVPGLAGYSASVSVAAAALGSISAASGDALLVTVTVNGPSSTQIVLSGYRGRYAPNAAL</sequence>
<name>A0A4R6QU76_9BURK</name>
<keyword evidence="1" id="KW-1133">Transmembrane helix</keyword>
<gene>
    <name evidence="2" type="ORF">DES47_1011051</name>
</gene>
<proteinExistence type="predicted"/>
<dbReference type="Proteomes" id="UP000295361">
    <property type="component" value="Unassembled WGS sequence"/>
</dbReference>
<dbReference type="AlphaFoldDB" id="A0A4R6QU76"/>
<keyword evidence="1" id="KW-0812">Transmembrane</keyword>
<accession>A0A4R6QU76</accession>
<evidence type="ECO:0000313" key="3">
    <source>
        <dbReference type="Proteomes" id="UP000295361"/>
    </source>
</evidence>
<feature type="transmembrane region" description="Helical" evidence="1">
    <location>
        <begin position="20"/>
        <end position="42"/>
    </location>
</feature>
<evidence type="ECO:0000256" key="1">
    <source>
        <dbReference type="SAM" id="Phobius"/>
    </source>
</evidence>
<organism evidence="2 3">
    <name type="scientific">Roseateles toxinivorans</name>
    <dbReference type="NCBI Taxonomy" id="270368"/>
    <lineage>
        <taxon>Bacteria</taxon>
        <taxon>Pseudomonadati</taxon>
        <taxon>Pseudomonadota</taxon>
        <taxon>Betaproteobacteria</taxon>
        <taxon>Burkholderiales</taxon>
        <taxon>Sphaerotilaceae</taxon>
        <taxon>Roseateles</taxon>
    </lineage>
</organism>
<reference evidence="2 3" key="1">
    <citation type="submission" date="2019-03" db="EMBL/GenBank/DDBJ databases">
        <title>Genomic Encyclopedia of Type Strains, Phase IV (KMG-IV): sequencing the most valuable type-strain genomes for metagenomic binning, comparative biology and taxonomic classification.</title>
        <authorList>
            <person name="Goeker M."/>
        </authorList>
    </citation>
    <scope>NUCLEOTIDE SEQUENCE [LARGE SCALE GENOMIC DNA]</scope>
    <source>
        <strain evidence="2 3">DSM 16998</strain>
    </source>
</reference>
<dbReference type="EMBL" id="SNXS01000001">
    <property type="protein sequence ID" value="TDP74981.1"/>
    <property type="molecule type" value="Genomic_DNA"/>
</dbReference>
<comment type="caution">
    <text evidence="2">The sequence shown here is derived from an EMBL/GenBank/DDBJ whole genome shotgun (WGS) entry which is preliminary data.</text>
</comment>
<evidence type="ECO:0000313" key="2">
    <source>
        <dbReference type="EMBL" id="TDP74981.1"/>
    </source>
</evidence>
<dbReference type="InParanoid" id="A0A4R6QU76"/>
<dbReference type="PROSITE" id="PS00409">
    <property type="entry name" value="PROKAR_NTER_METHYL"/>
    <property type="match status" value="1"/>
</dbReference>
<protein>
    <submittedName>
        <fullName evidence="2">MSHA pilin protein MshD</fullName>
    </submittedName>
</protein>